<evidence type="ECO:0000313" key="3">
    <source>
        <dbReference type="Proteomes" id="UP000199233"/>
    </source>
</evidence>
<reference evidence="2 3" key="1">
    <citation type="submission" date="2016-10" db="EMBL/GenBank/DDBJ databases">
        <authorList>
            <person name="de Groot N.N."/>
        </authorList>
    </citation>
    <scope>NUCLEOTIDE SEQUENCE [LARGE SCALE GENOMIC DNA]</scope>
    <source>
        <strain evidence="2 3">DSM 25927</strain>
    </source>
</reference>
<dbReference type="OrthoDB" id="9780765at2"/>
<feature type="domain" description="AB hydrolase-1" evidence="1">
    <location>
        <begin position="40"/>
        <end position="121"/>
    </location>
</feature>
<dbReference type="AlphaFoldDB" id="A0A1H9KAR6"/>
<dbReference type="SUPFAM" id="SSF53474">
    <property type="entry name" value="alpha/beta-Hydrolases"/>
    <property type="match status" value="1"/>
</dbReference>
<evidence type="ECO:0000313" key="2">
    <source>
        <dbReference type="EMBL" id="SEQ96221.1"/>
    </source>
</evidence>
<dbReference type="Gene3D" id="3.40.50.1820">
    <property type="entry name" value="alpha/beta hydrolase"/>
    <property type="match status" value="1"/>
</dbReference>
<gene>
    <name evidence="2" type="ORF">SAMN04488038_11319</name>
</gene>
<accession>A0A1H9KAR6</accession>
<name>A0A1H9KAR6_9GAMM</name>
<sequence>MQRISLDGLSIAYELHGSVGAPAIALTPGGRFAMDSPGLPELAQALAAAGRRVLLWDRPNCGASDLSFEGDGESALQARSLIALIEALQLGPTALAAGSAGSRVSLLAAALAPQTISHLALWWISGGLLSQISLANYYCFESALAASRGGMAAVATLPAWALQLQRNPRNREILLAQAPAAFIAKMERWAAAFLPEPGSPIPGMRAADYARLTMPVLILRNGLSDLSHPRATSEALARLLAHAEVRDPPWPDDEWNQRSAYAAQHGSGHFAGWPVLAPLLLAFTAR</sequence>
<protein>
    <submittedName>
        <fullName evidence="2">Pimeloyl-ACP methyl ester carboxylesterase</fullName>
    </submittedName>
</protein>
<dbReference type="InterPro" id="IPR029058">
    <property type="entry name" value="AB_hydrolase_fold"/>
</dbReference>
<dbReference type="InterPro" id="IPR000073">
    <property type="entry name" value="AB_hydrolase_1"/>
</dbReference>
<evidence type="ECO:0000259" key="1">
    <source>
        <dbReference type="Pfam" id="PF00561"/>
    </source>
</evidence>
<proteinExistence type="predicted"/>
<dbReference type="RefSeq" id="WP_093288418.1">
    <property type="nucleotide sequence ID" value="NZ_FOFS01000013.1"/>
</dbReference>
<organism evidence="2 3">
    <name type="scientific">Solimonas aquatica</name>
    <dbReference type="NCBI Taxonomy" id="489703"/>
    <lineage>
        <taxon>Bacteria</taxon>
        <taxon>Pseudomonadati</taxon>
        <taxon>Pseudomonadota</taxon>
        <taxon>Gammaproteobacteria</taxon>
        <taxon>Nevskiales</taxon>
        <taxon>Nevskiaceae</taxon>
        <taxon>Solimonas</taxon>
    </lineage>
</organism>
<keyword evidence="3" id="KW-1185">Reference proteome</keyword>
<dbReference type="STRING" id="489703.SAMN04488038_11319"/>
<dbReference type="EMBL" id="FOFS01000013">
    <property type="protein sequence ID" value="SEQ96221.1"/>
    <property type="molecule type" value="Genomic_DNA"/>
</dbReference>
<dbReference type="Proteomes" id="UP000199233">
    <property type="component" value="Unassembled WGS sequence"/>
</dbReference>
<dbReference type="Pfam" id="PF00561">
    <property type="entry name" value="Abhydrolase_1"/>
    <property type="match status" value="1"/>
</dbReference>